<dbReference type="Pfam" id="PF09822">
    <property type="entry name" value="ABC_transp_aux"/>
    <property type="match status" value="1"/>
</dbReference>
<dbReference type="AlphaFoldDB" id="A0A8J6Y9X8"/>
<proteinExistence type="predicted"/>
<evidence type="ECO:0000313" key="4">
    <source>
        <dbReference type="EMBL" id="MBD3869236.1"/>
    </source>
</evidence>
<comment type="caution">
    <text evidence="4">The sequence shown here is derived from an EMBL/GenBank/DDBJ whole genome shotgun (WGS) entry which is preliminary data.</text>
</comment>
<evidence type="ECO:0000259" key="3">
    <source>
        <dbReference type="Pfam" id="PF23357"/>
    </source>
</evidence>
<dbReference type="EMBL" id="JACXWD010000069">
    <property type="protein sequence ID" value="MBD3869236.1"/>
    <property type="molecule type" value="Genomic_DNA"/>
</dbReference>
<evidence type="ECO:0000256" key="1">
    <source>
        <dbReference type="SAM" id="Phobius"/>
    </source>
</evidence>
<name>A0A8J6Y9X8_9BACT</name>
<sequence>MIIRKREELEAREAVDIQRLARKGAGSLVYVLIVLAIAFLAMAASITFHKSWDLSDTSANSLSPQSMTVLASLEEDVEIYPMLPKRRKMQREQFWDLLRKYRDASRHIQVEFIDPIRQPGRMAEVGVDARGQDLGRGLTLIKRTRMVDGSPVEYKQTFRGQEEQDVTNAILEVGRTRDRVVGFARGYGERDPESSASGGIELAVRALMDEYYTVVDVDLERDVPNSVTVMVLAGPVQTIPRSHLDRLQHWLDGGGRLLALQDPDSASNLNDLLRDWGLRISGDDLLDPRDNLNGSPIFIKADTYSDHPVVSHFNKRLPTAFARTSGVDHFETGEGLLYHQELVTAGQLAYTMSEDGRRQPGPYAVAAASWRSREEGDFEIETRLVAVGDSDFISNNYLAQNANRNFFLNTMAWLGREEELISLRRDPMAGQAISLRPAVRTEVFWIVLSPAILVLVVGVVVLSRRRGR</sequence>
<keyword evidence="1" id="KW-0472">Membrane</keyword>
<dbReference type="InterPro" id="IPR055396">
    <property type="entry name" value="DUF7088"/>
</dbReference>
<dbReference type="InterPro" id="IPR029062">
    <property type="entry name" value="Class_I_gatase-like"/>
</dbReference>
<feature type="transmembrane region" description="Helical" evidence="1">
    <location>
        <begin position="28"/>
        <end position="48"/>
    </location>
</feature>
<gene>
    <name evidence="4" type="ORF">IFK94_14035</name>
</gene>
<dbReference type="Pfam" id="PF23357">
    <property type="entry name" value="DUF7088"/>
    <property type="match status" value="1"/>
</dbReference>
<evidence type="ECO:0000259" key="2">
    <source>
        <dbReference type="Pfam" id="PF09822"/>
    </source>
</evidence>
<accession>A0A8J6Y9X8</accession>
<dbReference type="InterPro" id="IPR019196">
    <property type="entry name" value="ABC_transp_unknown"/>
</dbReference>
<evidence type="ECO:0000313" key="5">
    <source>
        <dbReference type="Proteomes" id="UP000648239"/>
    </source>
</evidence>
<organism evidence="4 5">
    <name type="scientific">Candidatus Polarisedimenticola svalbardensis</name>
    <dbReference type="NCBI Taxonomy" id="2886004"/>
    <lineage>
        <taxon>Bacteria</taxon>
        <taxon>Pseudomonadati</taxon>
        <taxon>Acidobacteriota</taxon>
        <taxon>Candidatus Polarisedimenticolia</taxon>
        <taxon>Candidatus Polarisedimenticolales</taxon>
        <taxon>Candidatus Polarisedimenticolaceae</taxon>
        <taxon>Candidatus Polarisedimenticola</taxon>
    </lineage>
</organism>
<reference evidence="4 5" key="1">
    <citation type="submission" date="2020-08" db="EMBL/GenBank/DDBJ databases">
        <title>Acidobacteriota in marine sediments use diverse sulfur dissimilation pathways.</title>
        <authorList>
            <person name="Wasmund K."/>
        </authorList>
    </citation>
    <scope>NUCLEOTIDE SEQUENCE [LARGE SCALE GENOMIC DNA]</scope>
    <source>
        <strain evidence="4">MAG AM4</strain>
    </source>
</reference>
<feature type="transmembrane region" description="Helical" evidence="1">
    <location>
        <begin position="443"/>
        <end position="462"/>
    </location>
</feature>
<feature type="domain" description="DUF7088" evidence="3">
    <location>
        <begin position="60"/>
        <end position="119"/>
    </location>
</feature>
<protein>
    <submittedName>
        <fullName evidence="4">GldG family protein</fullName>
    </submittedName>
</protein>
<keyword evidence="1" id="KW-1133">Transmembrane helix</keyword>
<dbReference type="Proteomes" id="UP000648239">
    <property type="component" value="Unassembled WGS sequence"/>
</dbReference>
<feature type="domain" description="ABC-type uncharacterised transport system" evidence="2">
    <location>
        <begin position="179"/>
        <end position="291"/>
    </location>
</feature>
<keyword evidence="1" id="KW-0812">Transmembrane</keyword>
<dbReference type="SUPFAM" id="SSF52317">
    <property type="entry name" value="Class I glutamine amidotransferase-like"/>
    <property type="match status" value="1"/>
</dbReference>